<gene>
    <name evidence="1" type="ORF">IWQ57_002819</name>
</gene>
<evidence type="ECO:0000313" key="2">
    <source>
        <dbReference type="Proteomes" id="UP001140234"/>
    </source>
</evidence>
<comment type="caution">
    <text evidence="1">The sequence shown here is derived from an EMBL/GenBank/DDBJ whole genome shotgun (WGS) entry which is preliminary data.</text>
</comment>
<sequence length="221" mass="22729">MVGNACASAAEVARDGAALLQSSLHRIEPLVGATLDVARAAGASAAEVAHDGAAILQSTLTTLVPLADTTLDVVRAAGANAAEVLCKYATLAWSTAHDLLPLCGATLDVARAAWTSGADLVCKHTTRVWLWVLSFTFATANEPLSGASQGEVWTAGHGVLLCAMLVVVLGVIVLRMTRAADKHIDNVCAMERDIAALARAVQDIVEGRGGAPADLPQDDAE</sequence>
<proteinExistence type="predicted"/>
<accession>A0ACC1JYQ6</accession>
<keyword evidence="2" id="KW-1185">Reference proteome</keyword>
<reference evidence="1" key="1">
    <citation type="submission" date="2022-07" db="EMBL/GenBank/DDBJ databases">
        <title>Phylogenomic reconstructions and comparative analyses of Kickxellomycotina fungi.</title>
        <authorList>
            <person name="Reynolds N.K."/>
            <person name="Stajich J.E."/>
            <person name="Barry K."/>
            <person name="Grigoriev I.V."/>
            <person name="Crous P."/>
            <person name="Smith M.E."/>
        </authorList>
    </citation>
    <scope>NUCLEOTIDE SEQUENCE</scope>
    <source>
        <strain evidence="1">CBS 109366</strain>
    </source>
</reference>
<dbReference type="Proteomes" id="UP001140234">
    <property type="component" value="Unassembled WGS sequence"/>
</dbReference>
<organism evidence="1 2">
    <name type="scientific">Coemansia nantahalensis</name>
    <dbReference type="NCBI Taxonomy" id="2789366"/>
    <lineage>
        <taxon>Eukaryota</taxon>
        <taxon>Fungi</taxon>
        <taxon>Fungi incertae sedis</taxon>
        <taxon>Zoopagomycota</taxon>
        <taxon>Kickxellomycotina</taxon>
        <taxon>Kickxellomycetes</taxon>
        <taxon>Kickxellales</taxon>
        <taxon>Kickxellaceae</taxon>
        <taxon>Coemansia</taxon>
    </lineage>
</organism>
<evidence type="ECO:0000313" key="1">
    <source>
        <dbReference type="EMBL" id="KAJ2770083.1"/>
    </source>
</evidence>
<protein>
    <submittedName>
        <fullName evidence="1">Uncharacterized protein</fullName>
    </submittedName>
</protein>
<name>A0ACC1JYQ6_9FUNG</name>
<dbReference type="EMBL" id="JANBUJ010000801">
    <property type="protein sequence ID" value="KAJ2770083.1"/>
    <property type="molecule type" value="Genomic_DNA"/>
</dbReference>